<feature type="region of interest" description="Disordered" evidence="1">
    <location>
        <begin position="259"/>
        <end position="280"/>
    </location>
</feature>
<evidence type="ECO:0000313" key="3">
    <source>
        <dbReference type="Proteomes" id="UP000724874"/>
    </source>
</evidence>
<dbReference type="AlphaFoldDB" id="A0A9P5NEL4"/>
<accession>A0A9P5NEL4</accession>
<comment type="caution">
    <text evidence="2">The sequence shown here is derived from an EMBL/GenBank/DDBJ whole genome shotgun (WGS) entry which is preliminary data.</text>
</comment>
<evidence type="ECO:0000256" key="1">
    <source>
        <dbReference type="SAM" id="MobiDB-lite"/>
    </source>
</evidence>
<reference evidence="2" key="1">
    <citation type="submission" date="2020-11" db="EMBL/GenBank/DDBJ databases">
        <authorList>
            <consortium name="DOE Joint Genome Institute"/>
            <person name="Ahrendt S."/>
            <person name="Riley R."/>
            <person name="Andreopoulos W."/>
            <person name="LaButti K."/>
            <person name="Pangilinan J."/>
            <person name="Ruiz-duenas F.J."/>
            <person name="Barrasa J.M."/>
            <person name="Sanchez-Garcia M."/>
            <person name="Camarero S."/>
            <person name="Miyauchi S."/>
            <person name="Serrano A."/>
            <person name="Linde D."/>
            <person name="Babiker R."/>
            <person name="Drula E."/>
            <person name="Ayuso-Fernandez I."/>
            <person name="Pacheco R."/>
            <person name="Padilla G."/>
            <person name="Ferreira P."/>
            <person name="Barriuso J."/>
            <person name="Kellner H."/>
            <person name="Castanera R."/>
            <person name="Alfaro M."/>
            <person name="Ramirez L."/>
            <person name="Pisabarro A.G."/>
            <person name="Kuo A."/>
            <person name="Tritt A."/>
            <person name="Lipzen A."/>
            <person name="He G."/>
            <person name="Yan M."/>
            <person name="Ng V."/>
            <person name="Cullen D."/>
            <person name="Martin F."/>
            <person name="Rosso M.-N."/>
            <person name="Henrissat B."/>
            <person name="Hibbett D."/>
            <person name="Martinez A.T."/>
            <person name="Grigoriev I.V."/>
        </authorList>
    </citation>
    <scope>NUCLEOTIDE SEQUENCE</scope>
    <source>
        <strain evidence="2">AH 44721</strain>
    </source>
</reference>
<gene>
    <name evidence="2" type="ORF">CPB84DRAFT_1751435</name>
</gene>
<protein>
    <submittedName>
        <fullName evidence="2">Uncharacterized protein</fullName>
    </submittedName>
</protein>
<name>A0A9P5NEL4_GYMJU</name>
<organism evidence="2 3">
    <name type="scientific">Gymnopilus junonius</name>
    <name type="common">Spectacular rustgill mushroom</name>
    <name type="synonym">Gymnopilus spectabilis subsp. junonius</name>
    <dbReference type="NCBI Taxonomy" id="109634"/>
    <lineage>
        <taxon>Eukaryota</taxon>
        <taxon>Fungi</taxon>
        <taxon>Dikarya</taxon>
        <taxon>Basidiomycota</taxon>
        <taxon>Agaricomycotina</taxon>
        <taxon>Agaricomycetes</taxon>
        <taxon>Agaricomycetidae</taxon>
        <taxon>Agaricales</taxon>
        <taxon>Agaricineae</taxon>
        <taxon>Hymenogastraceae</taxon>
        <taxon>Gymnopilus</taxon>
    </lineage>
</organism>
<keyword evidence="3" id="KW-1185">Reference proteome</keyword>
<sequence length="524" mass="59648">MSVISVAINPKDNEGNGYCSGTYSFAIISTHHPNLKPGWTVLTDRHKRSKAVSLPRRTFNLGIGYRRYRADRAGKGHSNIGHDMPRQVPTLCDIAHLLDVELIIFCALQGPIILPPRANDPHITFTHVASKWRNFALSQPTFWSTFSFTDRPFASRRIFMECFRALLSRSGSVQLLFAIATDPVKPEGQVGLPNAPTEDFVYGFGKIGIMHDIIADRLHRLRLLHLVIYNPKCSNFLNNLPFDEFLEIEGVDSRFFDSSPSTSRTLESDPEPDPDPNNPRKPLLRIVLERGINPLSVELPWPRLDRLDFHNLNPVDALELMKLTSRSLKHGSFHVTFNAESCLGLNNIDYLPSMDYLVKLDLYLTDPILRELKISQFNAIFPLNWDFPVLASWLFSTWNSLEELVMEDNSSHTNLENLNKMKTPQLVIALRSDILLSILEGTLLPRLEFFKFSTDVDPGTVLEVVQARNKTAISFAKVDYGQIMFLDLTVDKMWSAKHKQVVEQAELVEGLEECNFHFIKFPDM</sequence>
<dbReference type="Proteomes" id="UP000724874">
    <property type="component" value="Unassembled WGS sequence"/>
</dbReference>
<dbReference type="EMBL" id="JADNYJ010000141">
    <property type="protein sequence ID" value="KAF8880339.1"/>
    <property type="molecule type" value="Genomic_DNA"/>
</dbReference>
<evidence type="ECO:0000313" key="2">
    <source>
        <dbReference type="EMBL" id="KAF8880339.1"/>
    </source>
</evidence>
<proteinExistence type="predicted"/>